<dbReference type="EMBL" id="MEXR01000040">
    <property type="protein sequence ID" value="OGD09074.1"/>
    <property type="molecule type" value="Genomic_DNA"/>
</dbReference>
<comment type="similarity">
    <text evidence="1">Belongs to the UDP-N-acetylglucosamine 2-epimerase family.</text>
</comment>
<dbReference type="NCBIfam" id="TIGR00236">
    <property type="entry name" value="wecB"/>
    <property type="match status" value="1"/>
</dbReference>
<dbReference type="GO" id="GO:0016853">
    <property type="term" value="F:isomerase activity"/>
    <property type="evidence" value="ECO:0007669"/>
    <property type="project" value="UniProtKB-KW"/>
</dbReference>
<name>A0A1F4ZUK7_9BACT</name>
<keyword evidence="1" id="KW-0413">Isomerase</keyword>
<dbReference type="SUPFAM" id="SSF53756">
    <property type="entry name" value="UDP-Glycosyltransferase/glycogen phosphorylase"/>
    <property type="match status" value="1"/>
</dbReference>
<comment type="caution">
    <text evidence="3">The sequence shown here is derived from an EMBL/GenBank/DDBJ whole genome shotgun (WGS) entry which is preliminary data.</text>
</comment>
<dbReference type="CDD" id="cd03786">
    <property type="entry name" value="GTB_UDP-GlcNAc_2-Epimerase"/>
    <property type="match status" value="1"/>
</dbReference>
<dbReference type="PANTHER" id="PTHR43174">
    <property type="entry name" value="UDP-N-ACETYLGLUCOSAMINE 2-EPIMERASE"/>
    <property type="match status" value="1"/>
</dbReference>
<dbReference type="Gene3D" id="3.40.50.2000">
    <property type="entry name" value="Glycogen Phosphorylase B"/>
    <property type="match status" value="2"/>
</dbReference>
<evidence type="ECO:0000259" key="2">
    <source>
        <dbReference type="Pfam" id="PF02350"/>
    </source>
</evidence>
<dbReference type="PANTHER" id="PTHR43174:SF1">
    <property type="entry name" value="UDP-N-ACETYLGLUCOSAMINE 2-EPIMERASE"/>
    <property type="match status" value="1"/>
</dbReference>
<reference evidence="3 4" key="1">
    <citation type="journal article" date="2016" name="Nat. Commun.">
        <title>Thousands of microbial genomes shed light on interconnected biogeochemical processes in an aquifer system.</title>
        <authorList>
            <person name="Anantharaman K."/>
            <person name="Brown C.T."/>
            <person name="Hug L.A."/>
            <person name="Sharon I."/>
            <person name="Castelle C.J."/>
            <person name="Probst A.J."/>
            <person name="Thomas B.C."/>
            <person name="Singh A."/>
            <person name="Wilkins M.J."/>
            <person name="Karaoz U."/>
            <person name="Brodie E.L."/>
            <person name="Williams K.H."/>
            <person name="Hubbard S.S."/>
            <person name="Banfield J.F."/>
        </authorList>
    </citation>
    <scope>NUCLEOTIDE SEQUENCE [LARGE SCALE GENOMIC DNA]</scope>
</reference>
<protein>
    <submittedName>
        <fullName evidence="3">UDP-N-acetylglucosamine 2-epimerase</fullName>
    </submittedName>
</protein>
<dbReference type="STRING" id="1797263.A2397_00755"/>
<evidence type="ECO:0000256" key="1">
    <source>
        <dbReference type="RuleBase" id="RU003513"/>
    </source>
</evidence>
<feature type="domain" description="UDP-N-acetylglucosamine 2-epimerase" evidence="2">
    <location>
        <begin position="23"/>
        <end position="348"/>
    </location>
</feature>
<proteinExistence type="inferred from homology"/>
<gene>
    <name evidence="3" type="ORF">A2397_00755</name>
</gene>
<dbReference type="Pfam" id="PF02350">
    <property type="entry name" value="Epimerase_2"/>
    <property type="match status" value="1"/>
</dbReference>
<accession>A0A1F4ZUK7</accession>
<dbReference type="Proteomes" id="UP000176424">
    <property type="component" value="Unassembled WGS sequence"/>
</dbReference>
<sequence length="365" mass="41067">MKLVAIVGTRPNFVKLAAVSRRCKEDGVDFKIIHTGQHFDQVMSEGFFRDLEIPKPDVNLGISGGRFEDQMGRQISEISKALEQMSDRWVLVMGDSVPVAAGTIAAKARQMPVIHLEAGLRSRNRLMPEETNRIIADALADVWLVSERSGMENLKNDGINERVCLVGNMMIDTLMANLDKIKKESGLGEKYALCTLHRAENVDDSKKLSGLMEMVNKIANKYMRVVFAIHPRTKLRIEQGEIKIDKRVEVLDPLPYLQMQKAQSEATFIVTDSGGVQEESTWWGVPCLTLREDTERPITIEEGTNTLIGGNYQLLEEKVDEILAGSYKKGKVPKFWDGKAAKRVIENLMEIESKYSFEKNGLVRI</sequence>
<evidence type="ECO:0000313" key="4">
    <source>
        <dbReference type="Proteomes" id="UP000176424"/>
    </source>
</evidence>
<dbReference type="InterPro" id="IPR029767">
    <property type="entry name" value="WecB-like"/>
</dbReference>
<dbReference type="InterPro" id="IPR003331">
    <property type="entry name" value="UDP_GlcNAc_Epimerase_2_dom"/>
</dbReference>
<dbReference type="AlphaFoldDB" id="A0A1F4ZUK7"/>
<evidence type="ECO:0000313" key="3">
    <source>
        <dbReference type="EMBL" id="OGD09074.1"/>
    </source>
</evidence>
<organism evidence="3 4">
    <name type="scientific">Candidatus Amesbacteria bacterium RIFOXYB1_FULL_44_23</name>
    <dbReference type="NCBI Taxonomy" id="1797263"/>
    <lineage>
        <taxon>Bacteria</taxon>
        <taxon>Candidatus Amesiibacteriota</taxon>
    </lineage>
</organism>